<feature type="domain" description="Peptidase M20 dimerisation" evidence="1">
    <location>
        <begin position="184"/>
        <end position="280"/>
    </location>
</feature>
<dbReference type="PANTHER" id="PTHR11014">
    <property type="entry name" value="PEPTIDASE M20 FAMILY MEMBER"/>
    <property type="match status" value="1"/>
</dbReference>
<organism evidence="2 3">
    <name type="scientific">Lentibacillus salinarum</name>
    <dbReference type="NCBI Taxonomy" id="446820"/>
    <lineage>
        <taxon>Bacteria</taxon>
        <taxon>Bacillati</taxon>
        <taxon>Bacillota</taxon>
        <taxon>Bacilli</taxon>
        <taxon>Bacillales</taxon>
        <taxon>Bacillaceae</taxon>
        <taxon>Lentibacillus</taxon>
    </lineage>
</organism>
<evidence type="ECO:0000259" key="1">
    <source>
        <dbReference type="Pfam" id="PF07687"/>
    </source>
</evidence>
<comment type="caution">
    <text evidence="2">The sequence shown here is derived from an EMBL/GenBank/DDBJ whole genome shotgun (WGS) entry which is preliminary data.</text>
</comment>
<dbReference type="SUPFAM" id="SSF55031">
    <property type="entry name" value="Bacterial exopeptidase dimerisation domain"/>
    <property type="match status" value="1"/>
</dbReference>
<dbReference type="Pfam" id="PF07687">
    <property type="entry name" value="M20_dimer"/>
    <property type="match status" value="1"/>
</dbReference>
<dbReference type="EMBL" id="JBHTNH010000020">
    <property type="protein sequence ID" value="MFD1361897.1"/>
    <property type="molecule type" value="Genomic_DNA"/>
</dbReference>
<protein>
    <submittedName>
        <fullName evidence="2">Amidohydrolase</fullName>
    </submittedName>
</protein>
<dbReference type="NCBIfam" id="TIGR01891">
    <property type="entry name" value="amidohydrolases"/>
    <property type="match status" value="1"/>
</dbReference>
<dbReference type="Pfam" id="PF01546">
    <property type="entry name" value="Peptidase_M20"/>
    <property type="match status" value="1"/>
</dbReference>
<keyword evidence="3" id="KW-1185">Reference proteome</keyword>
<evidence type="ECO:0000313" key="3">
    <source>
        <dbReference type="Proteomes" id="UP001597178"/>
    </source>
</evidence>
<accession>A0ABW3ZU69</accession>
<evidence type="ECO:0000313" key="2">
    <source>
        <dbReference type="EMBL" id="MFD1361897.1"/>
    </source>
</evidence>
<dbReference type="Proteomes" id="UP001597178">
    <property type="component" value="Unassembled WGS sequence"/>
</dbReference>
<dbReference type="PANTHER" id="PTHR11014:SF63">
    <property type="entry name" value="METALLOPEPTIDASE, PUTATIVE (AFU_ORTHOLOGUE AFUA_6G09600)-RELATED"/>
    <property type="match status" value="1"/>
</dbReference>
<dbReference type="Gene3D" id="3.30.70.360">
    <property type="match status" value="1"/>
</dbReference>
<dbReference type="SUPFAM" id="SSF53187">
    <property type="entry name" value="Zn-dependent exopeptidases"/>
    <property type="match status" value="1"/>
</dbReference>
<dbReference type="InterPro" id="IPR036264">
    <property type="entry name" value="Bact_exopeptidase_dim_dom"/>
</dbReference>
<dbReference type="InterPro" id="IPR017439">
    <property type="entry name" value="Amidohydrolase"/>
</dbReference>
<dbReference type="RefSeq" id="WP_382399909.1">
    <property type="nucleotide sequence ID" value="NZ_JBHTNH010000020.1"/>
</dbReference>
<proteinExistence type="predicted"/>
<dbReference type="InterPro" id="IPR002933">
    <property type="entry name" value="Peptidase_M20"/>
</dbReference>
<dbReference type="Gene3D" id="3.40.630.10">
    <property type="entry name" value="Zn peptidases"/>
    <property type="match status" value="1"/>
</dbReference>
<name>A0ABW3ZU69_9BACI</name>
<dbReference type="InterPro" id="IPR011650">
    <property type="entry name" value="Peptidase_M20_dimer"/>
</dbReference>
<dbReference type="PIRSF" id="PIRSF005962">
    <property type="entry name" value="Pept_M20D_amidohydro"/>
    <property type="match status" value="1"/>
</dbReference>
<gene>
    <name evidence="2" type="ORF">ACFQ4A_09550</name>
</gene>
<reference evidence="3" key="1">
    <citation type="journal article" date="2019" name="Int. J. Syst. Evol. Microbiol.">
        <title>The Global Catalogue of Microorganisms (GCM) 10K type strain sequencing project: providing services to taxonomists for standard genome sequencing and annotation.</title>
        <authorList>
            <consortium name="The Broad Institute Genomics Platform"/>
            <consortium name="The Broad Institute Genome Sequencing Center for Infectious Disease"/>
            <person name="Wu L."/>
            <person name="Ma J."/>
        </authorList>
    </citation>
    <scope>NUCLEOTIDE SEQUENCE [LARGE SCALE GENOMIC DNA]</scope>
    <source>
        <strain evidence="3">CCUG 54822</strain>
    </source>
</reference>
<sequence>MSKTPLDMAKEMDEELIDFRRKLHRDPELSEEEFKTQEKIIEKLEAFGIAYEKVGKTSTIATIKGKGPGKTVALRGDIDALPIQEDLGLDFESKNEGVMHACGHDGHATMALGAAKILQDMKYEFNGEVRVFFQEAEETFKGAEKIVADGGMKGVDAVFGTHNYPTLPSGTFFAGAGDMLSGCDTIYVTFTGESGHGGTPQLGKDSFTPGAQFALDLQHIIAKNTDSRTPVVLNVGRFTSGSKANIVPRETSIDISMRYFDMETREVVHESIKRHAKALADMYEIDADVTIEQSTLPTINDEKLADIAANAGKTVFGEDQFRKMDRVMNSEDFSYYTEEAPGVYGIIGAYNEAKGTVYSPHNDRYQLDESILVLGTAWHVAFATAFLQED</sequence>